<dbReference type="EMBL" id="CP005986">
    <property type="protein sequence ID" value="AIA55732.1"/>
    <property type="molecule type" value="Genomic_DNA"/>
</dbReference>
<evidence type="ECO:0008006" key="4">
    <source>
        <dbReference type="Google" id="ProtNLM"/>
    </source>
</evidence>
<feature type="region of interest" description="Disordered" evidence="1">
    <location>
        <begin position="161"/>
        <end position="191"/>
    </location>
</feature>
<dbReference type="KEGG" id="acz:Acaty_c1873"/>
<name>A0A060A0Q6_ACICK</name>
<evidence type="ECO:0000313" key="2">
    <source>
        <dbReference type="EMBL" id="AIA55732.1"/>
    </source>
</evidence>
<accession>A0A060A0Q6</accession>
<dbReference type="NCBIfam" id="TIGR03021">
    <property type="entry name" value="pilP_fam"/>
    <property type="match status" value="1"/>
</dbReference>
<evidence type="ECO:0000313" key="3">
    <source>
        <dbReference type="Proteomes" id="UP000005522"/>
    </source>
</evidence>
<gene>
    <name evidence="2" type="ORF">Acaty_c1873</name>
</gene>
<dbReference type="Proteomes" id="UP000005522">
    <property type="component" value="Chromosome"/>
</dbReference>
<dbReference type="HOGENOM" id="CLU_1431755_0_0_6"/>
<dbReference type="InterPro" id="IPR022753">
    <property type="entry name" value="T4SS_pilus_biogen_PilP"/>
</dbReference>
<protein>
    <recommendedName>
        <fullName evidence="4">Type IV pilus biogenesis protein PilP</fullName>
    </recommendedName>
</protein>
<evidence type="ECO:0000256" key="1">
    <source>
        <dbReference type="SAM" id="MobiDB-lite"/>
    </source>
</evidence>
<sequence length="191" mass="19564">MTLAALARAQNEAALLRVQLDIAKLKEEIRKAKEGKSTGENASAPKPYLSSGFPAGQATLDGAMDKARKTGMPKVLSIYGKGDGQDVAELALPNGGTVLVHSGMNLAPYGRVERVSGNGVYFSAHGKRRVLPIAVSGGAIANVSDLGNTFATPGAIPTLNPPAPITSAPRNFGPPPSNVSSVPPMLPGKGD</sequence>
<organism evidence="2 3">
    <name type="scientific">Acidithiobacillus caldus (strain ATCC 51756 / DSM 8584 / KU)</name>
    <dbReference type="NCBI Taxonomy" id="637389"/>
    <lineage>
        <taxon>Bacteria</taxon>
        <taxon>Pseudomonadati</taxon>
        <taxon>Pseudomonadota</taxon>
        <taxon>Acidithiobacillia</taxon>
        <taxon>Acidithiobacillales</taxon>
        <taxon>Acidithiobacillaceae</taxon>
        <taxon>Acidithiobacillus</taxon>
    </lineage>
</organism>
<feature type="region of interest" description="Disordered" evidence="1">
    <location>
        <begin position="31"/>
        <end position="50"/>
    </location>
</feature>
<proteinExistence type="predicted"/>
<reference evidence="2 3" key="1">
    <citation type="journal article" date="2009" name="J. Bacteriol.">
        <title>Draft genome sequence of the extremely acidophilic bacterium Acidithiobacillus caldus ATCC 51756 reveals metabolic versatility in the genus Acidithiobacillus.</title>
        <authorList>
            <person name="Valdes J."/>
            <person name="Quatrini R."/>
            <person name="Hallberg K."/>
            <person name="Dopson M."/>
            <person name="Valenzuela P.D."/>
            <person name="Holmes D.S."/>
        </authorList>
    </citation>
    <scope>NUCLEOTIDE SEQUENCE [LARGE SCALE GENOMIC DNA]</scope>
    <source>
        <strain evidence="3">ATCC 51756 / DSM 8584 / KU</strain>
    </source>
</reference>
<dbReference type="AlphaFoldDB" id="A0A060A0Q6"/>